<feature type="chain" id="PRO_5014617252" evidence="1">
    <location>
        <begin position="20"/>
        <end position="127"/>
    </location>
</feature>
<protein>
    <submittedName>
        <fullName evidence="2">Putative secreted protein</fullName>
    </submittedName>
</protein>
<keyword evidence="1" id="KW-0732">Signal</keyword>
<name>A0A2M4B3A7_9DIPT</name>
<organism evidence="2">
    <name type="scientific">Anopheles triannulatus</name>
    <dbReference type="NCBI Taxonomy" id="58253"/>
    <lineage>
        <taxon>Eukaryota</taxon>
        <taxon>Metazoa</taxon>
        <taxon>Ecdysozoa</taxon>
        <taxon>Arthropoda</taxon>
        <taxon>Hexapoda</taxon>
        <taxon>Insecta</taxon>
        <taxon>Pterygota</taxon>
        <taxon>Neoptera</taxon>
        <taxon>Endopterygota</taxon>
        <taxon>Diptera</taxon>
        <taxon>Nematocera</taxon>
        <taxon>Culicoidea</taxon>
        <taxon>Culicidae</taxon>
        <taxon>Anophelinae</taxon>
        <taxon>Anopheles</taxon>
    </lineage>
</organism>
<accession>A0A2M4B3A7</accession>
<dbReference type="AlphaFoldDB" id="A0A2M4B3A7"/>
<sequence length="127" mass="14147">MSCFFVFPFLLTVARSLSARYHSSSHTCARLGECVANAKHYEISNPYPRLNTDLPRITRINRRKGNWRQCGIWRNGLAHQLADCLYVLPLRRCACASVCVCVCMGVSVPSKNACQVATSLETPVPIS</sequence>
<feature type="signal peptide" evidence="1">
    <location>
        <begin position="1"/>
        <end position="19"/>
    </location>
</feature>
<evidence type="ECO:0000256" key="1">
    <source>
        <dbReference type="SAM" id="SignalP"/>
    </source>
</evidence>
<evidence type="ECO:0000313" key="2">
    <source>
        <dbReference type="EMBL" id="MBW47521.1"/>
    </source>
</evidence>
<proteinExistence type="predicted"/>
<dbReference type="EMBL" id="GGFK01014200">
    <property type="protein sequence ID" value="MBW47521.1"/>
    <property type="molecule type" value="Transcribed_RNA"/>
</dbReference>
<reference evidence="2" key="1">
    <citation type="submission" date="2018-01" db="EMBL/GenBank/DDBJ databases">
        <title>An insight into the sialome of Amazonian anophelines.</title>
        <authorList>
            <person name="Ribeiro J.M."/>
            <person name="Scarpassa V."/>
            <person name="Calvo E."/>
        </authorList>
    </citation>
    <scope>NUCLEOTIDE SEQUENCE</scope>
    <source>
        <tissue evidence="2">Salivary glands</tissue>
    </source>
</reference>